<comment type="caution">
    <text evidence="1">The sequence shown here is derived from an EMBL/GenBank/DDBJ whole genome shotgun (WGS) entry which is preliminary data.</text>
</comment>
<evidence type="ECO:0000313" key="1">
    <source>
        <dbReference type="EMBL" id="PRY63042.1"/>
    </source>
</evidence>
<name>A0A2T0UYP6_9GAMM</name>
<keyword evidence="2" id="KW-1185">Reference proteome</keyword>
<gene>
    <name evidence="1" type="ORF">B0H98_10946</name>
</gene>
<sequence>MPVGYFPIESINKSDHWILSIGSTQELNSSSLTYHGLKGKQQILGYIGYPSATDAKPAREIEALIEIAIHQWRLLDARRMAEQQARLNVSRIRFSNDIQGFTHIEQIMERYAQSWCDAFKACGISLVYQDHSFRFGNCPTEHELSMLSALLNDESGQTHSDKRVRYDQGTLAIQLSEAGKHYGWLVLFRDNPLMAQTVDAKVHQWLSHWLTCETDIALTLADDIATAIITLEDTPNKPVVL</sequence>
<reference evidence="1 2" key="1">
    <citation type="submission" date="2018-03" db="EMBL/GenBank/DDBJ databases">
        <title>Genomic Encyclopedia of Type Strains, Phase III (KMG-III): the genomes of soil and plant-associated and newly described type strains.</title>
        <authorList>
            <person name="Whitman W."/>
        </authorList>
    </citation>
    <scope>NUCLEOTIDE SEQUENCE [LARGE SCALE GENOMIC DNA]</scope>
    <source>
        <strain evidence="1 2">CGMCC 1.12152</strain>
    </source>
</reference>
<dbReference type="AlphaFoldDB" id="A0A2T0UYP6"/>
<dbReference type="EMBL" id="PVTK01000009">
    <property type="protein sequence ID" value="PRY63042.1"/>
    <property type="molecule type" value="Genomic_DNA"/>
</dbReference>
<protein>
    <submittedName>
        <fullName evidence="1">Uncharacterized protein</fullName>
    </submittedName>
</protein>
<dbReference type="Proteomes" id="UP000237647">
    <property type="component" value="Unassembled WGS sequence"/>
</dbReference>
<organism evidence="1 2">
    <name type="scientific">Vreelandella songnenensis</name>
    <dbReference type="NCBI Taxonomy" id="1176243"/>
    <lineage>
        <taxon>Bacteria</taxon>
        <taxon>Pseudomonadati</taxon>
        <taxon>Pseudomonadota</taxon>
        <taxon>Gammaproteobacteria</taxon>
        <taxon>Oceanospirillales</taxon>
        <taxon>Halomonadaceae</taxon>
        <taxon>Vreelandella</taxon>
    </lineage>
</organism>
<dbReference type="Gene3D" id="3.30.450.270">
    <property type="match status" value="1"/>
</dbReference>
<accession>A0A2T0UYP6</accession>
<dbReference type="InterPro" id="IPR043150">
    <property type="entry name" value="Phytochrome_PHY_sf"/>
</dbReference>
<evidence type="ECO:0000313" key="2">
    <source>
        <dbReference type="Proteomes" id="UP000237647"/>
    </source>
</evidence>
<dbReference type="SUPFAM" id="SSF55781">
    <property type="entry name" value="GAF domain-like"/>
    <property type="match status" value="1"/>
</dbReference>
<proteinExistence type="predicted"/>